<name>A0A2I2FUY9_9EURO</name>
<dbReference type="Gene3D" id="1.10.286.10">
    <property type="match status" value="1"/>
</dbReference>
<dbReference type="EMBL" id="MSFO01000009">
    <property type="protein sequence ID" value="PLB44417.1"/>
    <property type="molecule type" value="Genomic_DNA"/>
</dbReference>
<dbReference type="HAMAP" id="MF_00223">
    <property type="entry name" value="FolE"/>
    <property type="match status" value="1"/>
</dbReference>
<evidence type="ECO:0000256" key="4">
    <source>
        <dbReference type="ARBA" id="ARBA00017272"/>
    </source>
</evidence>
<dbReference type="Proteomes" id="UP000234275">
    <property type="component" value="Unassembled WGS sequence"/>
</dbReference>
<keyword evidence="13" id="KW-1185">Reference proteome</keyword>
<accession>A0A2I2FUY9</accession>
<dbReference type="GeneID" id="36558830"/>
<dbReference type="PANTHER" id="PTHR11109">
    <property type="entry name" value="GTP CYCLOHYDROLASE I"/>
    <property type="match status" value="1"/>
</dbReference>
<evidence type="ECO:0000313" key="13">
    <source>
        <dbReference type="Proteomes" id="UP000234275"/>
    </source>
</evidence>
<evidence type="ECO:0000256" key="7">
    <source>
        <dbReference type="ARBA" id="ARBA00022909"/>
    </source>
</evidence>
<evidence type="ECO:0000256" key="5">
    <source>
        <dbReference type="ARBA" id="ARBA00022741"/>
    </source>
</evidence>
<dbReference type="GO" id="GO:0005737">
    <property type="term" value="C:cytoplasm"/>
    <property type="evidence" value="ECO:0007669"/>
    <property type="project" value="TreeGrafter"/>
</dbReference>
<dbReference type="EC" id="3.5.4.16" evidence="3"/>
<protein>
    <recommendedName>
        <fullName evidence="4">GTP cyclohydrolase 1</fullName>
        <ecNumber evidence="3">3.5.4.16</ecNumber>
    </recommendedName>
    <alternativeName>
        <fullName evidence="9">GTP cyclohydrolase I</fullName>
    </alternativeName>
</protein>
<sequence length="182" mass="20706">MAASMRKILADMGEDPNRDGLLKSPERYARAMLFLTKGYHENVWDIAKNAIFDVDHNEIVVVRDIEVFSMCEHHLIPFMGKVHIGYIPNGQVLGLSKLARIAEVYARRLQIQERLTEQIAQAVDQILKPQGVVVVIESAHMCMVMRGIQKTSAVTTTSCRTGIFRKDKAAEEQFQFLLKLRH</sequence>
<keyword evidence="5" id="KW-0547">Nucleotide-binding</keyword>
<dbReference type="InterPro" id="IPR020602">
    <property type="entry name" value="GTP_CycHdrlase_I_dom"/>
</dbReference>
<dbReference type="NCBIfam" id="NF006825">
    <property type="entry name" value="PRK09347.1-2"/>
    <property type="match status" value="1"/>
</dbReference>
<dbReference type="Pfam" id="PF01227">
    <property type="entry name" value="GTP_cyclohydroI"/>
    <property type="match status" value="1"/>
</dbReference>
<dbReference type="GO" id="GO:0008270">
    <property type="term" value="F:zinc ion binding"/>
    <property type="evidence" value="ECO:0007669"/>
    <property type="project" value="TreeGrafter"/>
</dbReference>
<dbReference type="AlphaFoldDB" id="A0A2I2FUY9"/>
<dbReference type="NCBIfam" id="NF006826">
    <property type="entry name" value="PRK09347.1-3"/>
    <property type="match status" value="1"/>
</dbReference>
<gene>
    <name evidence="12" type="ORF">P170DRAFT_450536</name>
</gene>
<evidence type="ECO:0000256" key="8">
    <source>
        <dbReference type="ARBA" id="ARBA00023134"/>
    </source>
</evidence>
<dbReference type="GO" id="GO:0006729">
    <property type="term" value="P:tetrahydrobiopterin biosynthetic process"/>
    <property type="evidence" value="ECO:0007669"/>
    <property type="project" value="TreeGrafter"/>
</dbReference>
<proteinExistence type="inferred from homology"/>
<evidence type="ECO:0000256" key="2">
    <source>
        <dbReference type="ARBA" id="ARBA00008085"/>
    </source>
</evidence>
<dbReference type="InterPro" id="IPR043133">
    <property type="entry name" value="GTP-CH-I_C/QueF"/>
</dbReference>
<keyword evidence="6 12" id="KW-0378">Hydrolase</keyword>
<dbReference type="OrthoDB" id="4966at2759"/>
<comment type="pathway">
    <text evidence="1">Cofactor biosynthesis; 7,8-dihydroneopterin triphosphate biosynthesis; 7,8-dihydroneopterin triphosphate from GTP: step 1/1.</text>
</comment>
<dbReference type="GO" id="GO:0005525">
    <property type="term" value="F:GTP binding"/>
    <property type="evidence" value="ECO:0007669"/>
    <property type="project" value="UniProtKB-KW"/>
</dbReference>
<evidence type="ECO:0000256" key="10">
    <source>
        <dbReference type="ARBA" id="ARBA00055676"/>
    </source>
</evidence>
<dbReference type="VEuPathDB" id="FungiDB:P170DRAFT_450536"/>
<dbReference type="InterPro" id="IPR043134">
    <property type="entry name" value="GTP-CH-I_N"/>
</dbReference>
<dbReference type="FunFam" id="3.30.1130.10:FF:000012">
    <property type="entry name" value="GTP cyclohydrolase 1"/>
    <property type="match status" value="1"/>
</dbReference>
<evidence type="ECO:0000256" key="6">
    <source>
        <dbReference type="ARBA" id="ARBA00022801"/>
    </source>
</evidence>
<keyword evidence="8" id="KW-0342">GTP-binding</keyword>
<evidence type="ECO:0000256" key="9">
    <source>
        <dbReference type="ARBA" id="ARBA00030854"/>
    </source>
</evidence>
<dbReference type="PROSITE" id="PS00859">
    <property type="entry name" value="GTP_CYCLOHYDROL_1_1"/>
    <property type="match status" value="1"/>
</dbReference>
<evidence type="ECO:0000256" key="3">
    <source>
        <dbReference type="ARBA" id="ARBA00012715"/>
    </source>
</evidence>
<dbReference type="Gene3D" id="3.30.1130.10">
    <property type="match status" value="1"/>
</dbReference>
<evidence type="ECO:0000313" key="12">
    <source>
        <dbReference type="EMBL" id="PLB44417.1"/>
    </source>
</evidence>
<dbReference type="SUPFAM" id="SSF55620">
    <property type="entry name" value="Tetrahydrobiopterin biosynthesis enzymes-like"/>
    <property type="match status" value="1"/>
</dbReference>
<dbReference type="RefSeq" id="XP_024699719.1">
    <property type="nucleotide sequence ID" value="XM_024851131.1"/>
</dbReference>
<dbReference type="PANTHER" id="PTHR11109:SF7">
    <property type="entry name" value="GTP CYCLOHYDROLASE 1"/>
    <property type="match status" value="1"/>
</dbReference>
<comment type="function">
    <text evidence="10">GTP cyclohydrolase 1 is the first enzyme in the biosynthetic pathway leading to folic acid.</text>
</comment>
<evidence type="ECO:0000259" key="11">
    <source>
        <dbReference type="Pfam" id="PF01227"/>
    </source>
</evidence>
<dbReference type="GO" id="GO:0046656">
    <property type="term" value="P:folic acid biosynthetic process"/>
    <property type="evidence" value="ECO:0007669"/>
    <property type="project" value="UniProtKB-KW"/>
</dbReference>
<reference evidence="12 13" key="1">
    <citation type="submission" date="2016-12" db="EMBL/GenBank/DDBJ databases">
        <title>The genomes of Aspergillus section Nigri reveals drivers in fungal speciation.</title>
        <authorList>
            <consortium name="DOE Joint Genome Institute"/>
            <person name="Vesth T.C."/>
            <person name="Nybo J."/>
            <person name="Theobald S."/>
            <person name="Brandl J."/>
            <person name="Frisvad J.C."/>
            <person name="Nielsen K.F."/>
            <person name="Lyhne E.K."/>
            <person name="Kogle M.E."/>
            <person name="Kuo A."/>
            <person name="Riley R."/>
            <person name="Clum A."/>
            <person name="Nolan M."/>
            <person name="Lipzen A."/>
            <person name="Salamov A."/>
            <person name="Henrissat B."/>
            <person name="Wiebenga A."/>
            <person name="De Vries R.P."/>
            <person name="Grigoriev I.V."/>
            <person name="Mortensen U.H."/>
            <person name="Andersen M.R."/>
            <person name="Baker S.E."/>
        </authorList>
    </citation>
    <scope>NUCLEOTIDE SEQUENCE [LARGE SCALE GENOMIC DNA]</scope>
    <source>
        <strain evidence="12 13">IBT 23096</strain>
    </source>
</reference>
<dbReference type="PROSITE" id="PS00860">
    <property type="entry name" value="GTP_CYCLOHYDROL_1_2"/>
    <property type="match status" value="1"/>
</dbReference>
<comment type="caution">
    <text evidence="12">The sequence shown here is derived from an EMBL/GenBank/DDBJ whole genome shotgun (WGS) entry which is preliminary data.</text>
</comment>
<comment type="similarity">
    <text evidence="2">Belongs to the GTP cyclohydrolase I family.</text>
</comment>
<keyword evidence="7" id="KW-0289">Folate biosynthesis</keyword>
<dbReference type="STRING" id="1392250.A0A2I2FUY9"/>
<dbReference type="InterPro" id="IPR018234">
    <property type="entry name" value="GTP_CycHdrlase_I_CS"/>
</dbReference>
<feature type="domain" description="GTP cyclohydrolase I" evidence="11">
    <location>
        <begin position="2"/>
        <end position="175"/>
    </location>
</feature>
<evidence type="ECO:0000256" key="1">
    <source>
        <dbReference type="ARBA" id="ARBA00005080"/>
    </source>
</evidence>
<dbReference type="GO" id="GO:0003934">
    <property type="term" value="F:GTP cyclohydrolase I activity"/>
    <property type="evidence" value="ECO:0007669"/>
    <property type="project" value="UniProtKB-EC"/>
</dbReference>
<dbReference type="NCBIfam" id="TIGR00063">
    <property type="entry name" value="folE"/>
    <property type="match status" value="1"/>
</dbReference>
<dbReference type="UniPathway" id="UPA00848">
    <property type="reaction ID" value="UER00151"/>
</dbReference>
<dbReference type="GO" id="GO:0046654">
    <property type="term" value="P:tetrahydrofolate biosynthetic process"/>
    <property type="evidence" value="ECO:0007669"/>
    <property type="project" value="InterPro"/>
</dbReference>
<dbReference type="InterPro" id="IPR001474">
    <property type="entry name" value="GTP_CycHdrlase_I"/>
</dbReference>
<dbReference type="CDD" id="cd00642">
    <property type="entry name" value="GTP_cyclohydro1"/>
    <property type="match status" value="1"/>
</dbReference>
<organism evidence="12 13">
    <name type="scientific">Aspergillus steynii IBT 23096</name>
    <dbReference type="NCBI Taxonomy" id="1392250"/>
    <lineage>
        <taxon>Eukaryota</taxon>
        <taxon>Fungi</taxon>
        <taxon>Dikarya</taxon>
        <taxon>Ascomycota</taxon>
        <taxon>Pezizomycotina</taxon>
        <taxon>Eurotiomycetes</taxon>
        <taxon>Eurotiomycetidae</taxon>
        <taxon>Eurotiales</taxon>
        <taxon>Aspergillaceae</taxon>
        <taxon>Aspergillus</taxon>
        <taxon>Aspergillus subgen. Circumdati</taxon>
    </lineage>
</organism>